<proteinExistence type="inferred from homology"/>
<name>A0A177NGQ7_9GAMM</name>
<feature type="compositionally biased region" description="Basic and acidic residues" evidence="2">
    <location>
        <begin position="300"/>
        <end position="321"/>
    </location>
</feature>
<dbReference type="SUPFAM" id="SSF110849">
    <property type="entry name" value="ParB/Sulfiredoxin"/>
    <property type="match status" value="1"/>
</dbReference>
<dbReference type="Proteomes" id="UP000078476">
    <property type="component" value="Unassembled WGS sequence"/>
</dbReference>
<dbReference type="GO" id="GO:0045892">
    <property type="term" value="P:negative regulation of DNA-templated transcription"/>
    <property type="evidence" value="ECO:0007669"/>
    <property type="project" value="InterPro"/>
</dbReference>
<dbReference type="NCBIfam" id="TIGR00180">
    <property type="entry name" value="parB_part"/>
    <property type="match status" value="1"/>
</dbReference>
<dbReference type="InterPro" id="IPR003115">
    <property type="entry name" value="ParB_N"/>
</dbReference>
<accession>A0A177NGQ7</accession>
<dbReference type="Gene3D" id="6.10.250.140">
    <property type="match status" value="1"/>
</dbReference>
<evidence type="ECO:0000256" key="2">
    <source>
        <dbReference type="SAM" id="MobiDB-lite"/>
    </source>
</evidence>
<dbReference type="InterPro" id="IPR036086">
    <property type="entry name" value="ParB/Sulfiredoxin_sf"/>
</dbReference>
<evidence type="ECO:0000313" key="4">
    <source>
        <dbReference type="EMBL" id="OAI17127.1"/>
    </source>
</evidence>
<dbReference type="Pfam" id="PF06613">
    <property type="entry name" value="KorB_C"/>
    <property type="match status" value="1"/>
</dbReference>
<reference evidence="4 5" key="1">
    <citation type="submission" date="2016-03" db="EMBL/GenBank/DDBJ databases">
        <authorList>
            <person name="Ploux O."/>
        </authorList>
    </citation>
    <scope>NUCLEOTIDE SEQUENCE [LARGE SCALE GENOMIC DNA]</scope>
    <source>
        <strain evidence="4 5">R-45370</strain>
    </source>
</reference>
<dbReference type="SMART" id="SM00470">
    <property type="entry name" value="ParB"/>
    <property type="match status" value="1"/>
</dbReference>
<dbReference type="GO" id="GO:0003677">
    <property type="term" value="F:DNA binding"/>
    <property type="evidence" value="ECO:0007669"/>
    <property type="project" value="InterPro"/>
</dbReference>
<dbReference type="Pfam" id="PF02195">
    <property type="entry name" value="ParB_N"/>
    <property type="match status" value="1"/>
</dbReference>
<dbReference type="SUPFAM" id="SSF109709">
    <property type="entry name" value="KorB DNA-binding domain-like"/>
    <property type="match status" value="1"/>
</dbReference>
<evidence type="ECO:0000313" key="5">
    <source>
        <dbReference type="Proteomes" id="UP000078476"/>
    </source>
</evidence>
<dbReference type="STRING" id="980561.A1359_06435"/>
<dbReference type="PANTHER" id="PTHR33375:SF1">
    <property type="entry name" value="CHROMOSOME-PARTITIONING PROTEIN PARB-RELATED"/>
    <property type="match status" value="1"/>
</dbReference>
<protein>
    <submittedName>
        <fullName evidence="4">Chromosome partitioning protein ParB</fullName>
    </submittedName>
</protein>
<dbReference type="InterPro" id="IPR004437">
    <property type="entry name" value="ParB/RepB/Spo0J"/>
</dbReference>
<dbReference type="Gene3D" id="2.30.30.150">
    <property type="entry name" value="KorB, C-terminal domain"/>
    <property type="match status" value="1"/>
</dbReference>
<dbReference type="RefSeq" id="WP_066980212.1">
    <property type="nucleotide sequence ID" value="NZ_LUUI01000090.1"/>
</dbReference>
<dbReference type="InterPro" id="IPR050336">
    <property type="entry name" value="Chromosome_partition/occlusion"/>
</dbReference>
<dbReference type="GO" id="GO:0007059">
    <property type="term" value="P:chromosome segregation"/>
    <property type="evidence" value="ECO:0007669"/>
    <property type="project" value="TreeGrafter"/>
</dbReference>
<dbReference type="InterPro" id="IPR042075">
    <property type="entry name" value="KorB_DNA-db"/>
</dbReference>
<dbReference type="InterPro" id="IPR008988">
    <property type="entry name" value="Transcriptional_repressor_C"/>
</dbReference>
<sequence>MSVNNALQTTSSSGLLDGMGDLSALLNTPEAANNGGPLEFNLNLIDEDPDQPRMDGNPGFSNESLKELTDSIKLRGVKTPISVRDNLNIPGRYIINHGARRYRASIRADKETIPGFIDNDYNHADQVVENLQRNDLTPREIANFIGRELAAGRKKTEIAKSISKSPAYITQHVVLLDLPDPIAQVFNNGRAKDVTVINELVKLHKKDAEKVGEWLSDESLEITRGSVEELKEYIIVSALGNEHSQSTVSTDSLAEGNDKTQLTDLSASNPIQENYSQTSEFSDETVDKLSQGETDIQSKQPEEPTGKQVDKKSEKQADPSKFKKTIVQIWHDGRPARIMLDRRPTAEGFGHIKYDDDGHEIEVDLGEVKLIALLEG</sequence>
<dbReference type="Gene3D" id="1.10.10.730">
    <property type="entry name" value="KorB DNA-binding domain"/>
    <property type="match status" value="1"/>
</dbReference>
<comment type="similarity">
    <text evidence="1">Belongs to the ParB family.</text>
</comment>
<dbReference type="Gene3D" id="3.90.1530.30">
    <property type="match status" value="1"/>
</dbReference>
<dbReference type="OrthoDB" id="9796891at2"/>
<dbReference type="SUPFAM" id="SSF50037">
    <property type="entry name" value="C-terminal domain of transcriptional repressors"/>
    <property type="match status" value="1"/>
</dbReference>
<feature type="compositionally biased region" description="Polar residues" evidence="2">
    <location>
        <begin position="263"/>
        <end position="280"/>
    </location>
</feature>
<dbReference type="InterPro" id="IPR037048">
    <property type="entry name" value="KorB_C_sf"/>
</dbReference>
<feature type="domain" description="ParB-like N-terminal" evidence="3">
    <location>
        <begin position="38"/>
        <end position="131"/>
    </location>
</feature>
<dbReference type="InterPro" id="IPR010575">
    <property type="entry name" value="KorB_C"/>
</dbReference>
<dbReference type="Pfam" id="PF08535">
    <property type="entry name" value="KorB"/>
    <property type="match status" value="1"/>
</dbReference>
<dbReference type="GO" id="GO:0005694">
    <property type="term" value="C:chromosome"/>
    <property type="evidence" value="ECO:0007669"/>
    <property type="project" value="TreeGrafter"/>
</dbReference>
<organism evidence="4 5">
    <name type="scientific">Methylomonas lenta</name>
    <dbReference type="NCBI Taxonomy" id="980561"/>
    <lineage>
        <taxon>Bacteria</taxon>
        <taxon>Pseudomonadati</taxon>
        <taxon>Pseudomonadota</taxon>
        <taxon>Gammaproteobacteria</taxon>
        <taxon>Methylococcales</taxon>
        <taxon>Methylococcaceae</taxon>
        <taxon>Methylomonas</taxon>
    </lineage>
</organism>
<dbReference type="AlphaFoldDB" id="A0A177NGQ7"/>
<dbReference type="PANTHER" id="PTHR33375">
    <property type="entry name" value="CHROMOSOME-PARTITIONING PROTEIN PARB-RELATED"/>
    <property type="match status" value="1"/>
</dbReference>
<comment type="caution">
    <text evidence="4">The sequence shown here is derived from an EMBL/GenBank/DDBJ whole genome shotgun (WGS) entry which is preliminary data.</text>
</comment>
<dbReference type="CDD" id="cd16398">
    <property type="entry name" value="KorB_N_like"/>
    <property type="match status" value="1"/>
</dbReference>
<keyword evidence="5" id="KW-1185">Reference proteome</keyword>
<dbReference type="EMBL" id="LUUI01000090">
    <property type="protein sequence ID" value="OAI17127.1"/>
    <property type="molecule type" value="Genomic_DNA"/>
</dbReference>
<dbReference type="InterPro" id="IPR013741">
    <property type="entry name" value="KorB_domain"/>
</dbReference>
<gene>
    <name evidence="4" type="ORF">A1359_06435</name>
</gene>
<feature type="region of interest" description="Disordered" evidence="2">
    <location>
        <begin position="263"/>
        <end position="323"/>
    </location>
</feature>
<evidence type="ECO:0000259" key="3">
    <source>
        <dbReference type="SMART" id="SM00470"/>
    </source>
</evidence>
<evidence type="ECO:0000256" key="1">
    <source>
        <dbReference type="ARBA" id="ARBA00006295"/>
    </source>
</evidence>